<evidence type="ECO:0000256" key="5">
    <source>
        <dbReference type="ARBA" id="ARBA00020673"/>
    </source>
</evidence>
<comment type="similarity">
    <text evidence="3">Belongs to the TVP38/TMEM64 family.</text>
</comment>
<dbReference type="STRING" id="914234.M2R353"/>
<dbReference type="PANTHER" id="PTHR47549:SF2">
    <property type="entry name" value="GOLGI APPARATUS MEMBRANE PROTEIN TVP38"/>
    <property type="match status" value="1"/>
</dbReference>
<protein>
    <recommendedName>
        <fullName evidence="4">Golgi apparatus membrane protein TVP38</fullName>
    </recommendedName>
    <alternativeName>
        <fullName evidence="5">Golgi apparatus membrane protein tvp38</fullName>
    </alternativeName>
</protein>
<dbReference type="PANTHER" id="PTHR47549">
    <property type="entry name" value="GOLGI APPARATUS MEMBRANE PROTEIN TVP38-RELATED"/>
    <property type="match status" value="1"/>
</dbReference>
<comment type="function">
    <text evidence="1">Golgi membrane protein involved in vesicular trafficking and spindle migration.</text>
</comment>
<evidence type="ECO:0000259" key="10">
    <source>
        <dbReference type="Pfam" id="PF09335"/>
    </source>
</evidence>
<reference evidence="11 12" key="1">
    <citation type="journal article" date="2012" name="Proc. Natl. Acad. Sci. U.S.A.">
        <title>Comparative genomics of Ceriporiopsis subvermispora and Phanerochaete chrysosporium provide insight into selective ligninolysis.</title>
        <authorList>
            <person name="Fernandez-Fueyo E."/>
            <person name="Ruiz-Duenas F.J."/>
            <person name="Ferreira P."/>
            <person name="Floudas D."/>
            <person name="Hibbett D.S."/>
            <person name="Canessa P."/>
            <person name="Larrondo L.F."/>
            <person name="James T.Y."/>
            <person name="Seelenfreund D."/>
            <person name="Lobos S."/>
            <person name="Polanco R."/>
            <person name="Tello M."/>
            <person name="Honda Y."/>
            <person name="Watanabe T."/>
            <person name="Watanabe T."/>
            <person name="Ryu J.S."/>
            <person name="Kubicek C.P."/>
            <person name="Schmoll M."/>
            <person name="Gaskell J."/>
            <person name="Hammel K.E."/>
            <person name="St John F.J."/>
            <person name="Vanden Wymelenberg A."/>
            <person name="Sabat G."/>
            <person name="Splinter BonDurant S."/>
            <person name="Syed K."/>
            <person name="Yadav J.S."/>
            <person name="Doddapaneni H."/>
            <person name="Subramanian V."/>
            <person name="Lavin J.L."/>
            <person name="Oguiza J.A."/>
            <person name="Perez G."/>
            <person name="Pisabarro A.G."/>
            <person name="Ramirez L."/>
            <person name="Santoyo F."/>
            <person name="Master E."/>
            <person name="Coutinho P.M."/>
            <person name="Henrissat B."/>
            <person name="Lombard V."/>
            <person name="Magnuson J.K."/>
            <person name="Kuees U."/>
            <person name="Hori C."/>
            <person name="Igarashi K."/>
            <person name="Samejima M."/>
            <person name="Held B.W."/>
            <person name="Barry K.W."/>
            <person name="LaButti K.M."/>
            <person name="Lapidus A."/>
            <person name="Lindquist E.A."/>
            <person name="Lucas S.M."/>
            <person name="Riley R."/>
            <person name="Salamov A.A."/>
            <person name="Hoffmeister D."/>
            <person name="Schwenk D."/>
            <person name="Hadar Y."/>
            <person name="Yarden O."/>
            <person name="de Vries R.P."/>
            <person name="Wiebenga A."/>
            <person name="Stenlid J."/>
            <person name="Eastwood D."/>
            <person name="Grigoriev I.V."/>
            <person name="Berka R.M."/>
            <person name="Blanchette R.A."/>
            <person name="Kersten P."/>
            <person name="Martinez A.T."/>
            <person name="Vicuna R."/>
            <person name="Cullen D."/>
        </authorList>
    </citation>
    <scope>NUCLEOTIDE SEQUENCE [LARGE SCALE GENOMIC DNA]</scope>
    <source>
        <strain evidence="11 12">B</strain>
    </source>
</reference>
<dbReference type="InterPro" id="IPR032816">
    <property type="entry name" value="VTT_dom"/>
</dbReference>
<keyword evidence="7" id="KW-1133">Transmembrane helix</keyword>
<accession>M2R353</accession>
<evidence type="ECO:0000256" key="3">
    <source>
        <dbReference type="ARBA" id="ARBA00008640"/>
    </source>
</evidence>
<evidence type="ECO:0000313" key="11">
    <source>
        <dbReference type="EMBL" id="EMD33341.1"/>
    </source>
</evidence>
<evidence type="ECO:0000256" key="6">
    <source>
        <dbReference type="ARBA" id="ARBA00022692"/>
    </source>
</evidence>
<keyword evidence="6" id="KW-0812">Transmembrane</keyword>
<keyword evidence="9" id="KW-0472">Membrane</keyword>
<feature type="non-terminal residue" evidence="11">
    <location>
        <position position="1"/>
    </location>
</feature>
<evidence type="ECO:0000256" key="4">
    <source>
        <dbReference type="ARBA" id="ARBA00013533"/>
    </source>
</evidence>
<gene>
    <name evidence="11" type="ORF">CERSUDRAFT_27108</name>
</gene>
<comment type="subcellular location">
    <subcellularLocation>
        <location evidence="2">Golgi apparatus membrane</location>
        <topology evidence="2">Multi-pass membrane protein</topology>
    </subcellularLocation>
</comment>
<dbReference type="Pfam" id="PF09335">
    <property type="entry name" value="VTT_dom"/>
    <property type="match status" value="1"/>
</dbReference>
<evidence type="ECO:0000313" key="12">
    <source>
        <dbReference type="Proteomes" id="UP000016930"/>
    </source>
</evidence>
<proteinExistence type="inferred from homology"/>
<dbReference type="EMBL" id="KB445806">
    <property type="protein sequence ID" value="EMD33341.1"/>
    <property type="molecule type" value="Genomic_DNA"/>
</dbReference>
<sequence length="88" mass="9782">FRHFCMPRGHKLERTSIKYACLAHVVRQGDFKIVLIMRFSAIPSHFTTAIFSTCGVRIVPFCLAAILSLPKQLIAVYLGTTLGSLGDE</sequence>
<evidence type="ECO:0000256" key="7">
    <source>
        <dbReference type="ARBA" id="ARBA00022989"/>
    </source>
</evidence>
<evidence type="ECO:0000256" key="8">
    <source>
        <dbReference type="ARBA" id="ARBA00023034"/>
    </source>
</evidence>
<dbReference type="GO" id="GO:0000139">
    <property type="term" value="C:Golgi membrane"/>
    <property type="evidence" value="ECO:0007669"/>
    <property type="project" value="UniProtKB-SubCell"/>
</dbReference>
<dbReference type="HOGENOM" id="CLU_172244_0_0_1"/>
<keyword evidence="8" id="KW-0333">Golgi apparatus</keyword>
<evidence type="ECO:0000256" key="9">
    <source>
        <dbReference type="ARBA" id="ARBA00023136"/>
    </source>
</evidence>
<evidence type="ECO:0000256" key="1">
    <source>
        <dbReference type="ARBA" id="ARBA00002978"/>
    </source>
</evidence>
<dbReference type="AlphaFoldDB" id="M2R353"/>
<dbReference type="Proteomes" id="UP000016930">
    <property type="component" value="Unassembled WGS sequence"/>
</dbReference>
<evidence type="ECO:0000256" key="2">
    <source>
        <dbReference type="ARBA" id="ARBA00004653"/>
    </source>
</evidence>
<name>M2R353_CERS8</name>
<organism evidence="11 12">
    <name type="scientific">Ceriporiopsis subvermispora (strain B)</name>
    <name type="common">White-rot fungus</name>
    <name type="synonym">Gelatoporia subvermispora</name>
    <dbReference type="NCBI Taxonomy" id="914234"/>
    <lineage>
        <taxon>Eukaryota</taxon>
        <taxon>Fungi</taxon>
        <taxon>Dikarya</taxon>
        <taxon>Basidiomycota</taxon>
        <taxon>Agaricomycotina</taxon>
        <taxon>Agaricomycetes</taxon>
        <taxon>Polyporales</taxon>
        <taxon>Gelatoporiaceae</taxon>
        <taxon>Gelatoporia</taxon>
    </lineage>
</organism>
<keyword evidence="12" id="KW-1185">Reference proteome</keyword>
<feature type="non-terminal residue" evidence="11">
    <location>
        <position position="88"/>
    </location>
</feature>
<dbReference type="OrthoDB" id="166803at2759"/>
<feature type="domain" description="VTT" evidence="10">
    <location>
        <begin position="18"/>
        <end position="80"/>
    </location>
</feature>
<dbReference type="InterPro" id="IPR051076">
    <property type="entry name" value="Golgi_membrane_TVP38/TMEM64"/>
</dbReference>